<keyword evidence="7 8" id="KW-0472">Membrane</keyword>
<evidence type="ECO:0000256" key="8">
    <source>
        <dbReference type="SAM" id="Phobius"/>
    </source>
</evidence>
<dbReference type="AlphaFoldDB" id="A0AAE3L1Q4"/>
<evidence type="ECO:0000256" key="4">
    <source>
        <dbReference type="ARBA" id="ARBA00022692"/>
    </source>
</evidence>
<dbReference type="GO" id="GO:0016020">
    <property type="term" value="C:membrane"/>
    <property type="evidence" value="ECO:0007669"/>
    <property type="project" value="InterPro"/>
</dbReference>
<keyword evidence="6 8" id="KW-1133">Transmembrane helix</keyword>
<keyword evidence="3" id="KW-0645">Protease</keyword>
<feature type="transmembrane region" description="Helical" evidence="8">
    <location>
        <begin position="106"/>
        <end position="126"/>
    </location>
</feature>
<dbReference type="GO" id="GO:0009372">
    <property type="term" value="P:quorum sensing"/>
    <property type="evidence" value="ECO:0007669"/>
    <property type="project" value="UniProtKB-KW"/>
</dbReference>
<evidence type="ECO:0000313" key="10">
    <source>
        <dbReference type="Proteomes" id="UP001205748"/>
    </source>
</evidence>
<dbReference type="Pfam" id="PF04647">
    <property type="entry name" value="AgrB"/>
    <property type="match status" value="1"/>
</dbReference>
<name>A0AAE3L1Q4_9FIRM</name>
<dbReference type="RefSeq" id="WP_257529230.1">
    <property type="nucleotide sequence ID" value="NZ_JANKAS010000001.1"/>
</dbReference>
<keyword evidence="2" id="KW-0673">Quorum sensing</keyword>
<keyword evidence="10" id="KW-1185">Reference proteome</keyword>
<dbReference type="GO" id="GO:0008233">
    <property type="term" value="F:peptidase activity"/>
    <property type="evidence" value="ECO:0007669"/>
    <property type="project" value="UniProtKB-KW"/>
</dbReference>
<keyword evidence="1" id="KW-1003">Cell membrane</keyword>
<feature type="transmembrane region" description="Helical" evidence="8">
    <location>
        <begin position="147"/>
        <end position="166"/>
    </location>
</feature>
<feature type="transmembrane region" description="Helical" evidence="8">
    <location>
        <begin position="78"/>
        <end position="100"/>
    </location>
</feature>
<comment type="caution">
    <text evidence="9">The sequence shown here is derived from an EMBL/GenBank/DDBJ whole genome shotgun (WGS) entry which is preliminary data.</text>
</comment>
<evidence type="ECO:0000256" key="3">
    <source>
        <dbReference type="ARBA" id="ARBA00022670"/>
    </source>
</evidence>
<evidence type="ECO:0000313" key="9">
    <source>
        <dbReference type="EMBL" id="MCR1897389.1"/>
    </source>
</evidence>
<reference evidence="9" key="1">
    <citation type="submission" date="2022-07" db="EMBL/GenBank/DDBJ databases">
        <title>Enhanced cultured diversity of the mouse gut microbiota enables custom-made synthetic communities.</title>
        <authorList>
            <person name="Afrizal A."/>
        </authorList>
    </citation>
    <scope>NUCLEOTIDE SEQUENCE</scope>
    <source>
        <strain evidence="9">DSM 28593</strain>
    </source>
</reference>
<dbReference type="EMBL" id="JANKAS010000001">
    <property type="protein sequence ID" value="MCR1897389.1"/>
    <property type="molecule type" value="Genomic_DNA"/>
</dbReference>
<evidence type="ECO:0000256" key="2">
    <source>
        <dbReference type="ARBA" id="ARBA00022654"/>
    </source>
</evidence>
<feature type="transmembrane region" description="Helical" evidence="8">
    <location>
        <begin position="33"/>
        <end position="66"/>
    </location>
</feature>
<gene>
    <name evidence="9" type="ORF">NSA47_00100</name>
</gene>
<accession>A0AAE3L1Q4</accession>
<sequence length="206" mass="23930">MNGMINRIVEISVRNRIINEEDIEITKYGLESIFLHMISTTLLILLGIFFRRIDIAIIYLMVLILLRKNTGGYHCKTFLACVFTTSIGLLFIIITNNIIGEYWKELIGILFILYSMIKIYMSDPILNKNRMVSDTVVEKCKKTKNKWLLILVCISLIFHFLVKLQLLNSYDYFYAITSSLMIVALSINNLRRENHEKTNKDGIGVH</sequence>
<protein>
    <submittedName>
        <fullName evidence="9">Accessory gene regulator B family protein</fullName>
    </submittedName>
</protein>
<dbReference type="SMART" id="SM00793">
    <property type="entry name" value="AgrB"/>
    <property type="match status" value="1"/>
</dbReference>
<dbReference type="InterPro" id="IPR006741">
    <property type="entry name" value="AgrB"/>
</dbReference>
<evidence type="ECO:0000256" key="1">
    <source>
        <dbReference type="ARBA" id="ARBA00022475"/>
    </source>
</evidence>
<dbReference type="GO" id="GO:0006508">
    <property type="term" value="P:proteolysis"/>
    <property type="evidence" value="ECO:0007669"/>
    <property type="project" value="UniProtKB-KW"/>
</dbReference>
<feature type="transmembrane region" description="Helical" evidence="8">
    <location>
        <begin position="172"/>
        <end position="190"/>
    </location>
</feature>
<keyword evidence="4 8" id="KW-0812">Transmembrane</keyword>
<evidence type="ECO:0000256" key="7">
    <source>
        <dbReference type="ARBA" id="ARBA00023136"/>
    </source>
</evidence>
<dbReference type="Proteomes" id="UP001205748">
    <property type="component" value="Unassembled WGS sequence"/>
</dbReference>
<evidence type="ECO:0000256" key="5">
    <source>
        <dbReference type="ARBA" id="ARBA00022801"/>
    </source>
</evidence>
<organism evidence="9 10">
    <name type="scientific">Irregularibacter muris</name>
    <dbReference type="NCBI Taxonomy" id="1796619"/>
    <lineage>
        <taxon>Bacteria</taxon>
        <taxon>Bacillati</taxon>
        <taxon>Bacillota</taxon>
        <taxon>Clostridia</taxon>
        <taxon>Eubacteriales</taxon>
        <taxon>Eubacteriaceae</taxon>
        <taxon>Irregularibacter</taxon>
    </lineage>
</organism>
<proteinExistence type="predicted"/>
<keyword evidence="5" id="KW-0378">Hydrolase</keyword>
<evidence type="ECO:0000256" key="6">
    <source>
        <dbReference type="ARBA" id="ARBA00022989"/>
    </source>
</evidence>